<dbReference type="InterPro" id="IPR006084">
    <property type="entry name" value="XPG/Rad2"/>
</dbReference>
<comment type="caution">
    <text evidence="4">The sequence shown here is derived from an EMBL/GenBank/DDBJ whole genome shotgun (WGS) entry which is preliminary data.</text>
</comment>
<organism evidence="4 5">
    <name type="scientific">Apiospora phragmitis</name>
    <dbReference type="NCBI Taxonomy" id="2905665"/>
    <lineage>
        <taxon>Eukaryota</taxon>
        <taxon>Fungi</taxon>
        <taxon>Dikarya</taxon>
        <taxon>Ascomycota</taxon>
        <taxon>Pezizomycotina</taxon>
        <taxon>Sordariomycetes</taxon>
        <taxon>Xylariomycetidae</taxon>
        <taxon>Amphisphaeriales</taxon>
        <taxon>Apiosporaceae</taxon>
        <taxon>Apiospora</taxon>
    </lineage>
</organism>
<evidence type="ECO:0000313" key="5">
    <source>
        <dbReference type="Proteomes" id="UP001480595"/>
    </source>
</evidence>
<feature type="region of interest" description="Disordered" evidence="1">
    <location>
        <begin position="99"/>
        <end position="124"/>
    </location>
</feature>
<dbReference type="PANTHER" id="PTHR11081">
    <property type="entry name" value="FLAP ENDONUCLEASE FAMILY MEMBER"/>
    <property type="match status" value="1"/>
</dbReference>
<dbReference type="Pfam" id="PF00867">
    <property type="entry name" value="XPG_I"/>
    <property type="match status" value="1"/>
</dbReference>
<evidence type="ECO:0008006" key="6">
    <source>
        <dbReference type="Google" id="ProtNLM"/>
    </source>
</evidence>
<proteinExistence type="predicted"/>
<dbReference type="Gene3D" id="3.40.50.1010">
    <property type="entry name" value="5'-nuclease"/>
    <property type="match status" value="1"/>
</dbReference>
<dbReference type="PANTHER" id="PTHR11081:SF59">
    <property type="entry name" value="FI23547P1"/>
    <property type="match status" value="1"/>
</dbReference>
<protein>
    <recommendedName>
        <fullName evidence="6">XPG-I domain-containing protein</fullName>
    </recommendedName>
</protein>
<evidence type="ECO:0000259" key="2">
    <source>
        <dbReference type="SMART" id="SM00484"/>
    </source>
</evidence>
<dbReference type="Pfam" id="PF00752">
    <property type="entry name" value="XPG_N"/>
    <property type="match status" value="1"/>
</dbReference>
<evidence type="ECO:0000313" key="4">
    <source>
        <dbReference type="EMBL" id="KAK8058216.1"/>
    </source>
</evidence>
<dbReference type="RefSeq" id="XP_066713662.1">
    <property type="nucleotide sequence ID" value="XM_066860073.1"/>
</dbReference>
<dbReference type="SUPFAM" id="SSF88723">
    <property type="entry name" value="PIN domain-like"/>
    <property type="match status" value="1"/>
</dbReference>
<dbReference type="InterPro" id="IPR006086">
    <property type="entry name" value="XPG-I_dom"/>
</dbReference>
<feature type="domain" description="XPG N-terminal" evidence="3">
    <location>
        <begin position="1"/>
        <end position="112"/>
    </location>
</feature>
<keyword evidence="5" id="KW-1185">Reference proteome</keyword>
<dbReference type="InterPro" id="IPR006085">
    <property type="entry name" value="XPG_DNA_repair_N"/>
</dbReference>
<evidence type="ECO:0000259" key="3">
    <source>
        <dbReference type="SMART" id="SM00485"/>
    </source>
</evidence>
<evidence type="ECO:0000256" key="1">
    <source>
        <dbReference type="SAM" id="MobiDB-lite"/>
    </source>
</evidence>
<dbReference type="EMBL" id="JAQQWL010000009">
    <property type="protein sequence ID" value="KAK8058216.1"/>
    <property type="molecule type" value="Genomic_DNA"/>
</dbReference>
<feature type="domain" description="XPG-I" evidence="2">
    <location>
        <begin position="142"/>
        <end position="213"/>
    </location>
</feature>
<sequence length="262" mass="28863">MGVKGFWETVSPIHPGRTLPLWELNAEHVEETGRPMRIAIDIPIAIYKYMSATKKVYKENHGGMNHPTRNLFSFILRILEAGDQPVFVYDGRERAPLKRGARTNAVAPRRGGRGGSSGRTTDDERREQNLHYIIELSQEMLRWLGLPCIVASGEAEAECARLEMAAVVDAVITGDGDAFLFGARTVLKYMFADDESKGTSRVRVFKMGGLENANPPLLQSVFFSLALFAGGDYDDKGLRHCGPDLALKIGASEHGAALWTLS</sequence>
<gene>
    <name evidence="4" type="ORF">PG994_008664</name>
</gene>
<reference evidence="4 5" key="1">
    <citation type="submission" date="2023-01" db="EMBL/GenBank/DDBJ databases">
        <title>Analysis of 21 Apiospora genomes using comparative genomics revels a genus with tremendous synthesis potential of carbohydrate active enzymes and secondary metabolites.</title>
        <authorList>
            <person name="Sorensen T."/>
        </authorList>
    </citation>
    <scope>NUCLEOTIDE SEQUENCE [LARGE SCALE GENOMIC DNA]</scope>
    <source>
        <strain evidence="4 5">CBS 135458</strain>
    </source>
</reference>
<dbReference type="SMART" id="SM00484">
    <property type="entry name" value="XPGI"/>
    <property type="match status" value="1"/>
</dbReference>
<dbReference type="InterPro" id="IPR029060">
    <property type="entry name" value="PIN-like_dom_sf"/>
</dbReference>
<dbReference type="Proteomes" id="UP001480595">
    <property type="component" value="Unassembled WGS sequence"/>
</dbReference>
<dbReference type="CDD" id="cd09870">
    <property type="entry name" value="PIN_YEN1"/>
    <property type="match status" value="1"/>
</dbReference>
<accession>A0ABR1UH32</accession>
<dbReference type="PRINTS" id="PR00853">
    <property type="entry name" value="XPGRADSUPER"/>
</dbReference>
<dbReference type="SMART" id="SM00485">
    <property type="entry name" value="XPGN"/>
    <property type="match status" value="1"/>
</dbReference>
<dbReference type="GeneID" id="92093136"/>
<name>A0ABR1UH32_9PEZI</name>